<name>A0ABR8NP01_9MICO</name>
<evidence type="ECO:0008006" key="4">
    <source>
        <dbReference type="Google" id="ProtNLM"/>
    </source>
</evidence>
<keyword evidence="1" id="KW-0812">Transmembrane</keyword>
<keyword evidence="1" id="KW-1133">Transmembrane helix</keyword>
<proteinExistence type="predicted"/>
<dbReference type="EMBL" id="JACXZS010000006">
    <property type="protein sequence ID" value="MBD3942182.1"/>
    <property type="molecule type" value="Genomic_DNA"/>
</dbReference>
<protein>
    <recommendedName>
        <fullName evidence="4">MFS transporter</fullName>
    </recommendedName>
</protein>
<feature type="transmembrane region" description="Helical" evidence="1">
    <location>
        <begin position="29"/>
        <end position="51"/>
    </location>
</feature>
<accession>A0ABR8NP01</accession>
<keyword evidence="1" id="KW-0472">Membrane</keyword>
<dbReference type="RefSeq" id="WP_191171811.1">
    <property type="nucleotide sequence ID" value="NZ_JACXZS010000006.1"/>
</dbReference>
<evidence type="ECO:0000256" key="1">
    <source>
        <dbReference type="SAM" id="Phobius"/>
    </source>
</evidence>
<feature type="transmembrane region" description="Helical" evidence="1">
    <location>
        <begin position="98"/>
        <end position="119"/>
    </location>
</feature>
<comment type="caution">
    <text evidence="2">The sequence shown here is derived from an EMBL/GenBank/DDBJ whole genome shotgun (WGS) entry which is preliminary data.</text>
</comment>
<reference evidence="2 3" key="1">
    <citation type="submission" date="2020-09" db="EMBL/GenBank/DDBJ databases">
        <title>Isolation and identification of active actinomycetes.</title>
        <authorList>
            <person name="Li X."/>
        </authorList>
    </citation>
    <scope>NUCLEOTIDE SEQUENCE [LARGE SCALE GENOMIC DNA]</scope>
    <source>
        <strain evidence="2 3">NEAU-LLC</strain>
    </source>
</reference>
<keyword evidence="3" id="KW-1185">Reference proteome</keyword>
<evidence type="ECO:0000313" key="3">
    <source>
        <dbReference type="Proteomes" id="UP000598426"/>
    </source>
</evidence>
<dbReference type="Proteomes" id="UP000598426">
    <property type="component" value="Unassembled WGS sequence"/>
</dbReference>
<organism evidence="2 3">
    <name type="scientific">Microbacterium helvum</name>
    <dbReference type="NCBI Taxonomy" id="2773713"/>
    <lineage>
        <taxon>Bacteria</taxon>
        <taxon>Bacillati</taxon>
        <taxon>Actinomycetota</taxon>
        <taxon>Actinomycetes</taxon>
        <taxon>Micrococcales</taxon>
        <taxon>Microbacteriaceae</taxon>
        <taxon>Microbacterium</taxon>
    </lineage>
</organism>
<gene>
    <name evidence="2" type="ORF">IF188_10780</name>
</gene>
<sequence>MSSTPGTNQTMSPTVATPTVAATQPGWRFWAALGAWAAVVAGFAAGLMNFWHLLALALGQALGGSPSIDEQVGVWGTFVGLAVGLTVTAVVAAVARRWVALVLAVLIAAACAFFAVGLFPNVRSVVAPITPAEQVDPGPPPCACYSGSECDCPGG</sequence>
<evidence type="ECO:0000313" key="2">
    <source>
        <dbReference type="EMBL" id="MBD3942182.1"/>
    </source>
</evidence>
<feature type="transmembrane region" description="Helical" evidence="1">
    <location>
        <begin position="72"/>
        <end position="92"/>
    </location>
</feature>